<protein>
    <submittedName>
        <fullName evidence="9">Sodium:alanine symporter family protein</fullName>
    </submittedName>
</protein>
<evidence type="ECO:0000256" key="5">
    <source>
        <dbReference type="ARBA" id="ARBA00022692"/>
    </source>
</evidence>
<comment type="similarity">
    <text evidence="2 8">Belongs to the alanine or glycine:cation symporter (AGCS) (TC 2.A.25) family.</text>
</comment>
<keyword evidence="8" id="KW-0769">Symport</keyword>
<feature type="transmembrane region" description="Helical" evidence="8">
    <location>
        <begin position="145"/>
        <end position="164"/>
    </location>
</feature>
<name>A0AAJ0XGW3_HALSE</name>
<feature type="transmembrane region" description="Helical" evidence="8">
    <location>
        <begin position="427"/>
        <end position="450"/>
    </location>
</feature>
<keyword evidence="4" id="KW-1003">Cell membrane</keyword>
<organism evidence="9 10">
    <name type="scientific">Halochromatium salexigens</name>
    <name type="common">Chromatium salexigens</name>
    <dbReference type="NCBI Taxonomy" id="49447"/>
    <lineage>
        <taxon>Bacteria</taxon>
        <taxon>Pseudomonadati</taxon>
        <taxon>Pseudomonadota</taxon>
        <taxon>Gammaproteobacteria</taxon>
        <taxon>Chromatiales</taxon>
        <taxon>Chromatiaceae</taxon>
        <taxon>Halochromatium</taxon>
    </lineage>
</organism>
<keyword evidence="10" id="KW-1185">Reference proteome</keyword>
<keyword evidence="5 8" id="KW-0812">Transmembrane</keyword>
<feature type="transmembrane region" description="Helical" evidence="8">
    <location>
        <begin position="399"/>
        <end position="420"/>
    </location>
</feature>
<evidence type="ECO:0000256" key="6">
    <source>
        <dbReference type="ARBA" id="ARBA00022989"/>
    </source>
</evidence>
<comment type="subcellular location">
    <subcellularLocation>
        <location evidence="8">Cell inner membrane</location>
        <topology evidence="8">Multi-pass membrane protein</topology>
    </subcellularLocation>
    <subcellularLocation>
        <location evidence="1">Cell membrane</location>
        <topology evidence="1">Multi-pass membrane protein</topology>
    </subcellularLocation>
</comment>
<feature type="transmembrane region" description="Helical" evidence="8">
    <location>
        <begin position="65"/>
        <end position="91"/>
    </location>
</feature>
<dbReference type="Pfam" id="PF01235">
    <property type="entry name" value="Na_Ala_symp"/>
    <property type="match status" value="1"/>
</dbReference>
<sequence>MDQISAIIGSINGWVWGPPMLVLILGTGLYLSIGLKAMPLYRLGYGFRMLWRGRKEQGKGDITSFNALMTSLSATIGTGNIAGVGTALAIGGPGALFWMWITALVGMATKYAEAVLAVRYREVDEKNNHVGGPMYYIRNGLGKNWRWLAVLFALFGAMAGFGIGNTVQANSVADALTTKFGVPALGTGLVMGLLVGLVLIGGIRWIAQVAGKLVPLMALAYLLAGLIVLALNLGEIPGAFVTIVEYAFTPAAGVGGFAGASVMLALQMGVARGIFSNEAGLGSAPIAHAAAETDSPVRQGTVAMLGTFIDTLIICTITGLVIVISGQWKADSPEFTDCVERGGVIEERVDSSWMIRKPSTVCMIAAAGAEGASEEHNRNITGASLSAVSFGEELPGSGAYVVSIGLALFAFTTILGWSVYGERCIEYLFGIHAIIPFRVLWVLAVPIGAISQLDFVWLLADTLNAMMAIPNLIALVLLSPVVFKITQAFFQNKTEEASRG</sequence>
<evidence type="ECO:0000256" key="8">
    <source>
        <dbReference type="RuleBase" id="RU363064"/>
    </source>
</evidence>
<keyword evidence="8" id="KW-0997">Cell inner membrane</keyword>
<comment type="caution">
    <text evidence="9">The sequence shown here is derived from an EMBL/GenBank/DDBJ whole genome shotgun (WGS) entry which is preliminary data.</text>
</comment>
<keyword evidence="6 8" id="KW-1133">Transmembrane helix</keyword>
<feature type="transmembrane region" description="Helical" evidence="8">
    <location>
        <begin position="462"/>
        <end position="483"/>
    </location>
</feature>
<evidence type="ECO:0000256" key="2">
    <source>
        <dbReference type="ARBA" id="ARBA00009261"/>
    </source>
</evidence>
<dbReference type="Gene3D" id="1.20.1740.10">
    <property type="entry name" value="Amino acid/polyamine transporter I"/>
    <property type="match status" value="1"/>
</dbReference>
<dbReference type="GO" id="GO:0005886">
    <property type="term" value="C:plasma membrane"/>
    <property type="evidence" value="ECO:0007669"/>
    <property type="project" value="UniProtKB-SubCell"/>
</dbReference>
<feature type="transmembrane region" description="Helical" evidence="8">
    <location>
        <begin position="213"/>
        <end position="234"/>
    </location>
</feature>
<dbReference type="PANTHER" id="PTHR30330:SF3">
    <property type="entry name" value="TRANSCRIPTIONAL REGULATOR, LRP FAMILY"/>
    <property type="match status" value="1"/>
</dbReference>
<dbReference type="PRINTS" id="PR00175">
    <property type="entry name" value="NAALASMPORT"/>
</dbReference>
<reference evidence="9" key="2">
    <citation type="journal article" date="2020" name="Microorganisms">
        <title>Osmotic Adaptation and Compatible Solute Biosynthesis of Phototrophic Bacteria as Revealed from Genome Analyses.</title>
        <authorList>
            <person name="Imhoff J.F."/>
            <person name="Rahn T."/>
            <person name="Kunzel S."/>
            <person name="Keller A."/>
            <person name="Neulinger S.C."/>
        </authorList>
    </citation>
    <scope>NUCLEOTIDE SEQUENCE</scope>
    <source>
        <strain evidence="9">DSM 4395</strain>
    </source>
</reference>
<evidence type="ECO:0000256" key="7">
    <source>
        <dbReference type="ARBA" id="ARBA00023136"/>
    </source>
</evidence>
<evidence type="ECO:0000313" key="10">
    <source>
        <dbReference type="Proteomes" id="UP001296967"/>
    </source>
</evidence>
<dbReference type="PANTHER" id="PTHR30330">
    <property type="entry name" value="AGSS FAMILY TRANSPORTER, SODIUM-ALANINE"/>
    <property type="match status" value="1"/>
</dbReference>
<proteinExistence type="inferred from homology"/>
<dbReference type="GO" id="GO:0005283">
    <property type="term" value="F:amino acid:sodium symporter activity"/>
    <property type="evidence" value="ECO:0007669"/>
    <property type="project" value="InterPro"/>
</dbReference>
<evidence type="ECO:0000313" key="9">
    <source>
        <dbReference type="EMBL" id="MBK5931140.1"/>
    </source>
</evidence>
<feature type="transmembrane region" description="Helical" evidence="8">
    <location>
        <begin position="20"/>
        <end position="44"/>
    </location>
</feature>
<keyword evidence="3 8" id="KW-0813">Transport</keyword>
<feature type="transmembrane region" description="Helical" evidence="8">
    <location>
        <begin position="302"/>
        <end position="324"/>
    </location>
</feature>
<accession>A0AAJ0XGW3</accession>
<dbReference type="Proteomes" id="UP001296967">
    <property type="component" value="Unassembled WGS sequence"/>
</dbReference>
<dbReference type="InterPro" id="IPR001463">
    <property type="entry name" value="Na/Ala_symport"/>
</dbReference>
<evidence type="ECO:0000256" key="4">
    <source>
        <dbReference type="ARBA" id="ARBA00022475"/>
    </source>
</evidence>
<feature type="transmembrane region" description="Helical" evidence="8">
    <location>
        <begin position="184"/>
        <end position="206"/>
    </location>
</feature>
<dbReference type="NCBIfam" id="TIGR00835">
    <property type="entry name" value="agcS"/>
    <property type="match status" value="1"/>
</dbReference>
<feature type="transmembrane region" description="Helical" evidence="8">
    <location>
        <begin position="246"/>
        <end position="266"/>
    </location>
</feature>
<reference evidence="9" key="1">
    <citation type="submission" date="2017-05" db="EMBL/GenBank/DDBJ databases">
        <authorList>
            <person name="Imhoff J.F."/>
            <person name="Rahn T."/>
            <person name="Kuenzel S."/>
            <person name="Neulinger S.C."/>
        </authorList>
    </citation>
    <scope>NUCLEOTIDE SEQUENCE</scope>
    <source>
        <strain evidence="9">DSM 4395</strain>
    </source>
</reference>
<dbReference type="PROSITE" id="PS00873">
    <property type="entry name" value="NA_ALANINE_SYMP"/>
    <property type="match status" value="1"/>
</dbReference>
<dbReference type="AlphaFoldDB" id="A0AAJ0XGW3"/>
<keyword evidence="7 8" id="KW-0472">Membrane</keyword>
<evidence type="ECO:0000256" key="1">
    <source>
        <dbReference type="ARBA" id="ARBA00004651"/>
    </source>
</evidence>
<gene>
    <name evidence="9" type="ORF">CCR82_11545</name>
</gene>
<dbReference type="EMBL" id="NHSF01000059">
    <property type="protein sequence ID" value="MBK5931140.1"/>
    <property type="molecule type" value="Genomic_DNA"/>
</dbReference>
<dbReference type="RefSeq" id="WP_201245947.1">
    <property type="nucleotide sequence ID" value="NZ_NHSF01000059.1"/>
</dbReference>
<evidence type="ECO:0000256" key="3">
    <source>
        <dbReference type="ARBA" id="ARBA00022448"/>
    </source>
</evidence>